<dbReference type="AlphaFoldDB" id="A0A428Q3J6"/>
<accession>A0A428Q3J6</accession>
<comment type="caution">
    <text evidence="2">The sequence shown here is derived from an EMBL/GenBank/DDBJ whole genome shotgun (WGS) entry which is preliminary data.</text>
</comment>
<proteinExistence type="predicted"/>
<dbReference type="InterPro" id="IPR011989">
    <property type="entry name" value="ARM-like"/>
</dbReference>
<dbReference type="EMBL" id="NKCI01000063">
    <property type="protein sequence ID" value="RSL59799.1"/>
    <property type="molecule type" value="Genomic_DNA"/>
</dbReference>
<sequence>MTPFRVKSLPLALALIFGILTCILAAPTVASEPSPSADVDLICHTDNPQDCYPRVFQPTDEFQIVHDDQELPHGLHVRLNMSTGKKEAKINVPDESDPALEGLPVDQAVLVVDPEQPETPQIPKGAPAYDAVGKIKEPEGDYEGKPFFEALKLLRSGVTDGGKEFDDALAGMEELSHDIYYGLKVTEEPAVLKSLFCIMVDRDVPFTQGVTPRDQQAAAILGSALQNNAAALKEGRLYSTFIPNDVPSPTNNKILASKVKARVGAINGLLKSDLIREDFLNNDGMRRLLELLTVDIKEWAPAHRKVGQLVLDTFLDEDMGAKLGQWPRTARATDAECRVRETQTEEGCWDYHVARIMKANKRDSSHWSRDLNDRLAALRKDGKIPPRVEL</sequence>
<evidence type="ECO:0000256" key="1">
    <source>
        <dbReference type="SAM" id="SignalP"/>
    </source>
</evidence>
<dbReference type="OrthoDB" id="448649at2759"/>
<protein>
    <recommendedName>
        <fullName evidence="4">Nucleotide exchange factor SIL1</fullName>
    </recommendedName>
</protein>
<feature type="chain" id="PRO_5019346955" description="Nucleotide exchange factor SIL1" evidence="1">
    <location>
        <begin position="26"/>
        <end position="390"/>
    </location>
</feature>
<evidence type="ECO:0000313" key="3">
    <source>
        <dbReference type="Proteomes" id="UP000288168"/>
    </source>
</evidence>
<keyword evidence="3" id="KW-1185">Reference proteome</keyword>
<evidence type="ECO:0000313" key="2">
    <source>
        <dbReference type="EMBL" id="RSL59799.1"/>
    </source>
</evidence>
<reference evidence="2 3" key="1">
    <citation type="submission" date="2017-06" db="EMBL/GenBank/DDBJ databases">
        <title>Comparative genomic analysis of Ambrosia Fusariam Clade fungi.</title>
        <authorList>
            <person name="Stajich J.E."/>
            <person name="Carrillo J."/>
            <person name="Kijimoto T."/>
            <person name="Eskalen A."/>
            <person name="O'Donnell K."/>
            <person name="Kasson M."/>
        </authorList>
    </citation>
    <scope>NUCLEOTIDE SEQUENCE [LARGE SCALE GENOMIC DNA]</scope>
    <source>
        <strain evidence="2 3">NRRL62584</strain>
    </source>
</reference>
<dbReference type="Gene3D" id="1.25.10.10">
    <property type="entry name" value="Leucine-rich Repeat Variant"/>
    <property type="match status" value="1"/>
</dbReference>
<keyword evidence="1" id="KW-0732">Signal</keyword>
<feature type="signal peptide" evidence="1">
    <location>
        <begin position="1"/>
        <end position="25"/>
    </location>
</feature>
<organism evidence="2 3">
    <name type="scientific">Fusarium duplospermum</name>
    <dbReference type="NCBI Taxonomy" id="1325734"/>
    <lineage>
        <taxon>Eukaryota</taxon>
        <taxon>Fungi</taxon>
        <taxon>Dikarya</taxon>
        <taxon>Ascomycota</taxon>
        <taxon>Pezizomycotina</taxon>
        <taxon>Sordariomycetes</taxon>
        <taxon>Hypocreomycetidae</taxon>
        <taxon>Hypocreales</taxon>
        <taxon>Nectriaceae</taxon>
        <taxon>Fusarium</taxon>
        <taxon>Fusarium solani species complex</taxon>
    </lineage>
</organism>
<gene>
    <name evidence="2" type="ORF">CEP54_007119</name>
</gene>
<dbReference type="STRING" id="1325734.A0A428Q3J6"/>
<name>A0A428Q3J6_9HYPO</name>
<dbReference type="Proteomes" id="UP000288168">
    <property type="component" value="Unassembled WGS sequence"/>
</dbReference>
<evidence type="ECO:0008006" key="4">
    <source>
        <dbReference type="Google" id="ProtNLM"/>
    </source>
</evidence>